<evidence type="ECO:0000313" key="13">
    <source>
        <dbReference type="EMBL" id="KAK8097253.1"/>
    </source>
</evidence>
<dbReference type="GO" id="GO:0016020">
    <property type="term" value="C:membrane"/>
    <property type="evidence" value="ECO:0007669"/>
    <property type="project" value="UniProtKB-SubCell"/>
</dbReference>
<dbReference type="InterPro" id="IPR035892">
    <property type="entry name" value="C2_domain_sf"/>
</dbReference>
<keyword evidence="6" id="KW-0106">Calcium</keyword>
<dbReference type="PANTHER" id="PTHR45761:SF1">
    <property type="entry name" value="EXTENDED SYNAPTOTAGMIN-LIKE PROTEIN 2, ISOFORM C"/>
    <property type="match status" value="1"/>
</dbReference>
<dbReference type="GO" id="GO:0012505">
    <property type="term" value="C:endomembrane system"/>
    <property type="evidence" value="ECO:0007669"/>
    <property type="project" value="UniProtKB-ARBA"/>
</dbReference>
<dbReference type="SMART" id="SM00239">
    <property type="entry name" value="C2"/>
    <property type="match status" value="2"/>
</dbReference>
<accession>A0AAW0QQH2</accession>
<dbReference type="InterPro" id="IPR051634">
    <property type="entry name" value="Extended_Synaptotagmin"/>
</dbReference>
<evidence type="ECO:0000256" key="7">
    <source>
        <dbReference type="ARBA" id="ARBA00022989"/>
    </source>
</evidence>
<comment type="subcellular location">
    <subcellularLocation>
        <location evidence="1">Membrane</location>
    </subcellularLocation>
</comment>
<proteinExistence type="predicted"/>
<keyword evidence="10" id="KW-0472">Membrane</keyword>
<dbReference type="GO" id="GO:0046872">
    <property type="term" value="F:metal ion binding"/>
    <property type="evidence" value="ECO:0007669"/>
    <property type="project" value="UniProtKB-KW"/>
</dbReference>
<dbReference type="PROSITE" id="PS51847">
    <property type="entry name" value="SMP"/>
    <property type="match status" value="1"/>
</dbReference>
<dbReference type="Pfam" id="PF00168">
    <property type="entry name" value="C2"/>
    <property type="match status" value="1"/>
</dbReference>
<keyword evidence="4" id="KW-0479">Metal-binding</keyword>
<evidence type="ECO:0000256" key="4">
    <source>
        <dbReference type="ARBA" id="ARBA00022723"/>
    </source>
</evidence>
<sequence>MAGLVEKLAASGPMESAGFLNDIVEQLWPNINVAGGKMIKEIVEPMLASMLPGPLATLRFVKIDLGDVPISIAGVDVHKADNGIKVDMDVVWEGHSDIELDGKMIPKMGIERVHLKGRLSVLLAPLTNIIPLIGAAQVAFINPPSLELDFTDAANIADWVLIDKCIRKCIMGVISSMAVLPNRYLVKLDANNDFFKTYLPHVGALRLTVERATGIRHPKKSGVKGLLEKIVKDVPDCYCRVRVGAEEEWRTSTKKDNYDPEWNETRDFLVADHEQQIFLDVDDEDLAGHDDIGHALTTVRDLLVQGGTQVLPLTHKGEPTEATVVVRGEFFDFVEDAALLSSSSPGSRGDEEGRIVGLATVLVGSVAGLQGQRDELQPSVRVAWGGSEFATAAKTYTPGVDIFNPAFDQAFRIPLTAAMLPADGSGDDGGAPFVLTLLNGKKEAGAVEVPFEDILGAPGMCREESFDLGSGVTVRASISLRALRPVR</sequence>
<evidence type="ECO:0000256" key="10">
    <source>
        <dbReference type="ARBA" id="ARBA00023136"/>
    </source>
</evidence>
<keyword evidence="14" id="KW-1185">Reference proteome</keyword>
<gene>
    <name evidence="13" type="ORF">PG999_013197</name>
</gene>
<evidence type="ECO:0000259" key="12">
    <source>
        <dbReference type="PROSITE" id="PS51847"/>
    </source>
</evidence>
<dbReference type="GO" id="GO:0008289">
    <property type="term" value="F:lipid binding"/>
    <property type="evidence" value="ECO:0007669"/>
    <property type="project" value="UniProtKB-KW"/>
</dbReference>
<dbReference type="GO" id="GO:0006869">
    <property type="term" value="P:lipid transport"/>
    <property type="evidence" value="ECO:0007669"/>
    <property type="project" value="UniProtKB-KW"/>
</dbReference>
<keyword evidence="2" id="KW-0813">Transport</keyword>
<evidence type="ECO:0000256" key="2">
    <source>
        <dbReference type="ARBA" id="ARBA00022448"/>
    </source>
</evidence>
<dbReference type="InterPro" id="IPR031468">
    <property type="entry name" value="SMP_LBD"/>
</dbReference>
<dbReference type="EMBL" id="JAQQWP010000010">
    <property type="protein sequence ID" value="KAK8097253.1"/>
    <property type="molecule type" value="Genomic_DNA"/>
</dbReference>
<dbReference type="SUPFAM" id="SSF49562">
    <property type="entry name" value="C2 domain (Calcium/lipid-binding domain, CaLB)"/>
    <property type="match status" value="1"/>
</dbReference>
<feature type="domain" description="C2" evidence="11">
    <location>
        <begin position="180"/>
        <end position="313"/>
    </location>
</feature>
<dbReference type="Proteomes" id="UP001392437">
    <property type="component" value="Unassembled WGS sequence"/>
</dbReference>
<evidence type="ECO:0000313" key="14">
    <source>
        <dbReference type="Proteomes" id="UP001392437"/>
    </source>
</evidence>
<evidence type="ECO:0000256" key="1">
    <source>
        <dbReference type="ARBA" id="ARBA00004370"/>
    </source>
</evidence>
<evidence type="ECO:0000256" key="3">
    <source>
        <dbReference type="ARBA" id="ARBA00022692"/>
    </source>
</evidence>
<evidence type="ECO:0000259" key="11">
    <source>
        <dbReference type="PROSITE" id="PS50004"/>
    </source>
</evidence>
<dbReference type="CDD" id="cd21670">
    <property type="entry name" value="SMP_ESyt"/>
    <property type="match status" value="1"/>
</dbReference>
<evidence type="ECO:0008006" key="15">
    <source>
        <dbReference type="Google" id="ProtNLM"/>
    </source>
</evidence>
<keyword evidence="3" id="KW-0812">Transmembrane</keyword>
<dbReference type="Pfam" id="PF17047">
    <property type="entry name" value="SMP_LBD"/>
    <property type="match status" value="1"/>
</dbReference>
<organism evidence="13 14">
    <name type="scientific">Apiospora kogelbergensis</name>
    <dbReference type="NCBI Taxonomy" id="1337665"/>
    <lineage>
        <taxon>Eukaryota</taxon>
        <taxon>Fungi</taxon>
        <taxon>Dikarya</taxon>
        <taxon>Ascomycota</taxon>
        <taxon>Pezizomycotina</taxon>
        <taxon>Sordariomycetes</taxon>
        <taxon>Xylariomycetidae</taxon>
        <taxon>Amphisphaeriales</taxon>
        <taxon>Apiosporaceae</taxon>
        <taxon>Apiospora</taxon>
    </lineage>
</organism>
<dbReference type="GO" id="GO:0005737">
    <property type="term" value="C:cytoplasm"/>
    <property type="evidence" value="ECO:0007669"/>
    <property type="project" value="UniProtKB-ARBA"/>
</dbReference>
<keyword evidence="9" id="KW-0446">Lipid-binding</keyword>
<evidence type="ECO:0000256" key="8">
    <source>
        <dbReference type="ARBA" id="ARBA00023055"/>
    </source>
</evidence>
<reference evidence="13 14" key="1">
    <citation type="submission" date="2023-01" db="EMBL/GenBank/DDBJ databases">
        <title>Analysis of 21 Apiospora genomes using comparative genomics revels a genus with tremendous synthesis potential of carbohydrate active enzymes and secondary metabolites.</title>
        <authorList>
            <person name="Sorensen T."/>
        </authorList>
    </citation>
    <scope>NUCLEOTIDE SEQUENCE [LARGE SCALE GENOMIC DNA]</scope>
    <source>
        <strain evidence="13 14">CBS 117206</strain>
    </source>
</reference>
<keyword evidence="5" id="KW-0677">Repeat</keyword>
<dbReference type="Gene3D" id="2.60.40.150">
    <property type="entry name" value="C2 domain"/>
    <property type="match status" value="1"/>
</dbReference>
<dbReference type="AlphaFoldDB" id="A0AAW0QQH2"/>
<dbReference type="InterPro" id="IPR039010">
    <property type="entry name" value="Synaptotagmin_SMP"/>
</dbReference>
<evidence type="ECO:0000256" key="9">
    <source>
        <dbReference type="ARBA" id="ARBA00023121"/>
    </source>
</evidence>
<keyword evidence="8" id="KW-0445">Lipid transport</keyword>
<name>A0AAW0QQH2_9PEZI</name>
<keyword evidence="7" id="KW-1133">Transmembrane helix</keyword>
<evidence type="ECO:0000256" key="6">
    <source>
        <dbReference type="ARBA" id="ARBA00022837"/>
    </source>
</evidence>
<protein>
    <recommendedName>
        <fullName evidence="15">C2 domain-containing protein</fullName>
    </recommendedName>
</protein>
<evidence type="ECO:0000256" key="5">
    <source>
        <dbReference type="ARBA" id="ARBA00022737"/>
    </source>
</evidence>
<dbReference type="PANTHER" id="PTHR45761">
    <property type="entry name" value="EXTENDED SYNAPTOTAGMIN-LIKE PROTEIN 2, ISOFORM C"/>
    <property type="match status" value="1"/>
</dbReference>
<dbReference type="InterPro" id="IPR000008">
    <property type="entry name" value="C2_dom"/>
</dbReference>
<comment type="caution">
    <text evidence="13">The sequence shown here is derived from an EMBL/GenBank/DDBJ whole genome shotgun (WGS) entry which is preliminary data.</text>
</comment>
<feature type="domain" description="SMP-LTD" evidence="12">
    <location>
        <begin position="13"/>
        <end position="189"/>
    </location>
</feature>
<dbReference type="PROSITE" id="PS50004">
    <property type="entry name" value="C2"/>
    <property type="match status" value="1"/>
</dbReference>
<dbReference type="CDD" id="cd00030">
    <property type="entry name" value="C2"/>
    <property type="match status" value="1"/>
</dbReference>